<evidence type="ECO:0000256" key="1">
    <source>
        <dbReference type="ARBA" id="ARBA00022722"/>
    </source>
</evidence>
<feature type="domain" description="XPG-I" evidence="7">
    <location>
        <begin position="266"/>
        <end position="338"/>
    </location>
</feature>
<proteinExistence type="predicted"/>
<dbReference type="SMART" id="SM00484">
    <property type="entry name" value="XPGI"/>
    <property type="match status" value="1"/>
</dbReference>
<dbReference type="Pfam" id="PF00867">
    <property type="entry name" value="XPG_I"/>
    <property type="match status" value="1"/>
</dbReference>
<evidence type="ECO:0000256" key="6">
    <source>
        <dbReference type="SAM" id="MobiDB-lite"/>
    </source>
</evidence>
<dbReference type="Gene3D" id="3.40.50.1010">
    <property type="entry name" value="5'-nuclease"/>
    <property type="match status" value="2"/>
</dbReference>
<keyword evidence="4" id="KW-0378">Hydrolase</keyword>
<evidence type="ECO:0008006" key="11">
    <source>
        <dbReference type="Google" id="ProtNLM"/>
    </source>
</evidence>
<gene>
    <name evidence="9" type="ORF">CXG81DRAFT_25848</name>
</gene>
<accession>A0A4P9X870</accession>
<keyword evidence="3" id="KW-0255">Endonuclease</keyword>
<keyword evidence="2" id="KW-0479">Metal-binding</keyword>
<evidence type="ECO:0000313" key="9">
    <source>
        <dbReference type="EMBL" id="RKP01463.1"/>
    </source>
</evidence>
<evidence type="ECO:0000256" key="2">
    <source>
        <dbReference type="ARBA" id="ARBA00022723"/>
    </source>
</evidence>
<dbReference type="GO" id="GO:0017108">
    <property type="term" value="F:5'-flap endonuclease activity"/>
    <property type="evidence" value="ECO:0007669"/>
    <property type="project" value="TreeGrafter"/>
</dbReference>
<keyword evidence="10" id="KW-1185">Reference proteome</keyword>
<feature type="domain" description="XPG N-terminal" evidence="8">
    <location>
        <begin position="1"/>
        <end position="98"/>
    </location>
</feature>
<dbReference type="PANTHER" id="PTHR11081">
    <property type="entry name" value="FLAP ENDONUCLEASE FAMILY MEMBER"/>
    <property type="match status" value="1"/>
</dbReference>
<dbReference type="InterPro" id="IPR006084">
    <property type="entry name" value="XPG/Rad2"/>
</dbReference>
<keyword evidence="1" id="KW-0540">Nuclease</keyword>
<dbReference type="STRING" id="1555241.A0A4P9X870"/>
<keyword evidence="5" id="KW-0460">Magnesium</keyword>
<evidence type="ECO:0000313" key="10">
    <source>
        <dbReference type="Proteomes" id="UP000274922"/>
    </source>
</evidence>
<evidence type="ECO:0000256" key="4">
    <source>
        <dbReference type="ARBA" id="ARBA00022801"/>
    </source>
</evidence>
<dbReference type="SUPFAM" id="SSF47807">
    <property type="entry name" value="5' to 3' exonuclease, C-terminal subdomain"/>
    <property type="match status" value="1"/>
</dbReference>
<dbReference type="PRINTS" id="PR00853">
    <property type="entry name" value="XPGRADSUPER"/>
</dbReference>
<evidence type="ECO:0000256" key="3">
    <source>
        <dbReference type="ARBA" id="ARBA00022759"/>
    </source>
</evidence>
<dbReference type="Proteomes" id="UP000274922">
    <property type="component" value="Unassembled WGS sequence"/>
</dbReference>
<dbReference type="InterPro" id="IPR036279">
    <property type="entry name" value="5-3_exonuclease_C_sf"/>
</dbReference>
<dbReference type="AlphaFoldDB" id="A0A4P9X870"/>
<sequence>MGIRGLIPYLARHAPAALTPVSLNRVPARVVVDGNIYMMRAHCSHQTPFPLLNFYAFLRTLVDCGLAPFFVFDSIGANTRHALKDAELVRRRVDRDRRRDLLQRSDAAHRELRAIQQALLSTAAAVAAADGAADGAVDKAVVDARHQMIRRIREYNKTAESLKGRKLPRPTPSGAAKPGGTPAEGVSADLVSVDAVLATANAAEEALETPSLDVAKLYNADGTLSNAALVRLADTIEREAKALAQRERASRALTPKYQADIRMLLDLMDIPYYTIDQIAMEAEALCAVLANSHQADRVMTEDTDALLLSEVPVITKVNHAKAPVLEINLDRGLPALGLTRPQFRDACIMAGNDFTTGMRGVGLHKATGFMRRYASLENVLADAALMRRHPPDALFDVAAVRKALASPTDFQMPRPLTAALARYADADVQRLLYRRDPLSNPDLRQFIHDAAQPDATPPRRGE</sequence>
<dbReference type="PANTHER" id="PTHR11081:SF9">
    <property type="entry name" value="FLAP ENDONUCLEASE 1"/>
    <property type="match status" value="1"/>
</dbReference>
<dbReference type="CDD" id="cd09897">
    <property type="entry name" value="H3TH_FEN1-XPG-like"/>
    <property type="match status" value="1"/>
</dbReference>
<reference evidence="10" key="1">
    <citation type="journal article" date="2018" name="Nat. Microbiol.">
        <title>Leveraging single-cell genomics to expand the fungal tree of life.</title>
        <authorList>
            <person name="Ahrendt S.R."/>
            <person name="Quandt C.A."/>
            <person name="Ciobanu D."/>
            <person name="Clum A."/>
            <person name="Salamov A."/>
            <person name="Andreopoulos B."/>
            <person name="Cheng J.F."/>
            <person name="Woyke T."/>
            <person name="Pelin A."/>
            <person name="Henrissat B."/>
            <person name="Reynolds N.K."/>
            <person name="Benny G.L."/>
            <person name="Smith M.E."/>
            <person name="James T.Y."/>
            <person name="Grigoriev I.V."/>
        </authorList>
    </citation>
    <scope>NUCLEOTIDE SEQUENCE [LARGE SCALE GENOMIC DNA]</scope>
    <source>
        <strain evidence="10">ATCC 52028</strain>
    </source>
</reference>
<evidence type="ECO:0000256" key="5">
    <source>
        <dbReference type="ARBA" id="ARBA00022842"/>
    </source>
</evidence>
<protein>
    <recommendedName>
        <fullName evidence="11">PIN domain-like protein</fullName>
    </recommendedName>
</protein>
<dbReference type="OrthoDB" id="2113256at2759"/>
<organism evidence="9 10">
    <name type="scientific">Caulochytrium protostelioides</name>
    <dbReference type="NCBI Taxonomy" id="1555241"/>
    <lineage>
        <taxon>Eukaryota</taxon>
        <taxon>Fungi</taxon>
        <taxon>Fungi incertae sedis</taxon>
        <taxon>Chytridiomycota</taxon>
        <taxon>Chytridiomycota incertae sedis</taxon>
        <taxon>Chytridiomycetes</taxon>
        <taxon>Caulochytriales</taxon>
        <taxon>Caulochytriaceae</taxon>
        <taxon>Caulochytrium</taxon>
    </lineage>
</organism>
<dbReference type="SUPFAM" id="SSF88723">
    <property type="entry name" value="PIN domain-like"/>
    <property type="match status" value="1"/>
</dbReference>
<name>A0A4P9X870_9FUNG</name>
<dbReference type="EMBL" id="ML014171">
    <property type="protein sequence ID" value="RKP01463.1"/>
    <property type="molecule type" value="Genomic_DNA"/>
</dbReference>
<dbReference type="InterPro" id="IPR029060">
    <property type="entry name" value="PIN-like_dom_sf"/>
</dbReference>
<evidence type="ECO:0000259" key="7">
    <source>
        <dbReference type="SMART" id="SM00484"/>
    </source>
</evidence>
<dbReference type="SMART" id="SM00485">
    <property type="entry name" value="XPGN"/>
    <property type="match status" value="1"/>
</dbReference>
<feature type="region of interest" description="Disordered" evidence="6">
    <location>
        <begin position="160"/>
        <end position="183"/>
    </location>
</feature>
<dbReference type="Gene3D" id="1.10.150.20">
    <property type="entry name" value="5' to 3' exonuclease, C-terminal subdomain"/>
    <property type="match status" value="1"/>
</dbReference>
<feature type="region of interest" description="Disordered" evidence="6">
    <location>
        <begin position="443"/>
        <end position="462"/>
    </location>
</feature>
<dbReference type="InterPro" id="IPR006085">
    <property type="entry name" value="XPG_DNA_repair_N"/>
</dbReference>
<dbReference type="GO" id="GO:0046872">
    <property type="term" value="F:metal ion binding"/>
    <property type="evidence" value="ECO:0007669"/>
    <property type="project" value="UniProtKB-KW"/>
</dbReference>
<dbReference type="GO" id="GO:0006281">
    <property type="term" value="P:DNA repair"/>
    <property type="evidence" value="ECO:0007669"/>
    <property type="project" value="UniProtKB-ARBA"/>
</dbReference>
<evidence type="ECO:0000259" key="8">
    <source>
        <dbReference type="SMART" id="SM00485"/>
    </source>
</evidence>
<dbReference type="InterPro" id="IPR006086">
    <property type="entry name" value="XPG-I_dom"/>
</dbReference>